<name>A0A645JEE0_9ZZZZ</name>
<sequence>MILPSEQASSLALVINELIQNSIEHGFIGRPEGLIGVDIATDQDTYRIEIYDNGIGLPADFTPQASKSLGLQIVRTLIEDDLGGTFELYADKGTHARITIPRTIEGGR</sequence>
<dbReference type="PROSITE" id="PS50109">
    <property type="entry name" value="HIS_KIN"/>
    <property type="match status" value="1"/>
</dbReference>
<comment type="caution">
    <text evidence="9">The sequence shown here is derived from an EMBL/GenBank/DDBJ whole genome shotgun (WGS) entry which is preliminary data.</text>
</comment>
<proteinExistence type="predicted"/>
<dbReference type="InterPro" id="IPR003594">
    <property type="entry name" value="HATPase_dom"/>
</dbReference>
<dbReference type="EC" id="2.7.13.3" evidence="2"/>
<dbReference type="EMBL" id="VSSQ01138113">
    <property type="protein sequence ID" value="MPN61460.1"/>
    <property type="molecule type" value="Genomic_DNA"/>
</dbReference>
<feature type="domain" description="Histidine kinase" evidence="8">
    <location>
        <begin position="11"/>
        <end position="104"/>
    </location>
</feature>
<evidence type="ECO:0000313" key="9">
    <source>
        <dbReference type="EMBL" id="MPN61460.1"/>
    </source>
</evidence>
<evidence type="ECO:0000256" key="4">
    <source>
        <dbReference type="ARBA" id="ARBA00022679"/>
    </source>
</evidence>
<dbReference type="InterPro" id="IPR004358">
    <property type="entry name" value="Sig_transdc_His_kin-like_C"/>
</dbReference>
<keyword evidence="5" id="KW-0547">Nucleotide-binding</keyword>
<evidence type="ECO:0000256" key="1">
    <source>
        <dbReference type="ARBA" id="ARBA00000085"/>
    </source>
</evidence>
<dbReference type="SUPFAM" id="SSF55874">
    <property type="entry name" value="ATPase domain of HSP90 chaperone/DNA topoisomerase II/histidine kinase"/>
    <property type="match status" value="1"/>
</dbReference>
<evidence type="ECO:0000256" key="5">
    <source>
        <dbReference type="ARBA" id="ARBA00022741"/>
    </source>
</evidence>
<organism evidence="9">
    <name type="scientific">bioreactor metagenome</name>
    <dbReference type="NCBI Taxonomy" id="1076179"/>
    <lineage>
        <taxon>unclassified sequences</taxon>
        <taxon>metagenomes</taxon>
        <taxon>ecological metagenomes</taxon>
    </lineage>
</organism>
<dbReference type="Pfam" id="PF02518">
    <property type="entry name" value="HATPase_c"/>
    <property type="match status" value="1"/>
</dbReference>
<keyword evidence="3" id="KW-0597">Phosphoprotein</keyword>
<evidence type="ECO:0000256" key="7">
    <source>
        <dbReference type="ARBA" id="ARBA00022840"/>
    </source>
</evidence>
<dbReference type="Gene3D" id="3.30.565.10">
    <property type="entry name" value="Histidine kinase-like ATPase, C-terminal domain"/>
    <property type="match status" value="1"/>
</dbReference>
<keyword evidence="6 9" id="KW-0418">Kinase</keyword>
<dbReference type="InterPro" id="IPR005467">
    <property type="entry name" value="His_kinase_dom"/>
</dbReference>
<protein>
    <recommendedName>
        <fullName evidence="2">histidine kinase</fullName>
        <ecNumber evidence="2">2.7.13.3</ecNumber>
    </recommendedName>
</protein>
<gene>
    <name evidence="9" type="primary">pdtaS_14</name>
    <name evidence="9" type="ORF">SDC9_209197</name>
</gene>
<evidence type="ECO:0000256" key="2">
    <source>
        <dbReference type="ARBA" id="ARBA00012438"/>
    </source>
</evidence>
<dbReference type="AlphaFoldDB" id="A0A645JEE0"/>
<dbReference type="PANTHER" id="PTHR41523:SF8">
    <property type="entry name" value="ETHYLENE RESPONSE SENSOR PROTEIN"/>
    <property type="match status" value="1"/>
</dbReference>
<dbReference type="PANTHER" id="PTHR41523">
    <property type="entry name" value="TWO-COMPONENT SYSTEM SENSOR PROTEIN"/>
    <property type="match status" value="1"/>
</dbReference>
<accession>A0A645JEE0</accession>
<evidence type="ECO:0000259" key="8">
    <source>
        <dbReference type="PROSITE" id="PS50109"/>
    </source>
</evidence>
<reference evidence="9" key="1">
    <citation type="submission" date="2019-08" db="EMBL/GenBank/DDBJ databases">
        <authorList>
            <person name="Kucharzyk K."/>
            <person name="Murdoch R.W."/>
            <person name="Higgins S."/>
            <person name="Loffler F."/>
        </authorList>
    </citation>
    <scope>NUCLEOTIDE SEQUENCE</scope>
</reference>
<keyword evidence="4 9" id="KW-0808">Transferase</keyword>
<evidence type="ECO:0000256" key="6">
    <source>
        <dbReference type="ARBA" id="ARBA00022777"/>
    </source>
</evidence>
<dbReference type="InterPro" id="IPR036890">
    <property type="entry name" value="HATPase_C_sf"/>
</dbReference>
<dbReference type="PRINTS" id="PR00344">
    <property type="entry name" value="BCTRLSENSOR"/>
</dbReference>
<dbReference type="GO" id="GO:0005524">
    <property type="term" value="F:ATP binding"/>
    <property type="evidence" value="ECO:0007669"/>
    <property type="project" value="UniProtKB-KW"/>
</dbReference>
<keyword evidence="7" id="KW-0067">ATP-binding</keyword>
<dbReference type="GO" id="GO:0004673">
    <property type="term" value="F:protein histidine kinase activity"/>
    <property type="evidence" value="ECO:0007669"/>
    <property type="project" value="UniProtKB-EC"/>
</dbReference>
<dbReference type="SMART" id="SM00387">
    <property type="entry name" value="HATPase_c"/>
    <property type="match status" value="1"/>
</dbReference>
<evidence type="ECO:0000256" key="3">
    <source>
        <dbReference type="ARBA" id="ARBA00022553"/>
    </source>
</evidence>
<comment type="catalytic activity">
    <reaction evidence="1">
        <text>ATP + protein L-histidine = ADP + protein N-phospho-L-histidine.</text>
        <dbReference type="EC" id="2.7.13.3"/>
    </reaction>
</comment>